<dbReference type="RefSeq" id="WP_406790973.1">
    <property type="nucleotide sequence ID" value="NZ_JBJHZX010000005.1"/>
</dbReference>
<protein>
    <submittedName>
        <fullName evidence="2">DUF262 domain-containing protein</fullName>
    </submittedName>
</protein>
<dbReference type="EMBL" id="JBJHZX010000005">
    <property type="protein sequence ID" value="MFL0194850.1"/>
    <property type="molecule type" value="Genomic_DNA"/>
</dbReference>
<comment type="caution">
    <text evidence="2">The sequence shown here is derived from an EMBL/GenBank/DDBJ whole genome shotgun (WGS) entry which is preliminary data.</text>
</comment>
<proteinExistence type="predicted"/>
<dbReference type="PANTHER" id="PTHR39639">
    <property type="entry name" value="CHROMOSOME 16, WHOLE GENOME SHOTGUN SEQUENCE"/>
    <property type="match status" value="1"/>
</dbReference>
<feature type="domain" description="GmrSD restriction endonucleases N-terminal" evidence="1">
    <location>
        <begin position="12"/>
        <end position="156"/>
    </location>
</feature>
<gene>
    <name evidence="2" type="ORF">ACJDU8_04570</name>
</gene>
<dbReference type="PANTHER" id="PTHR39639:SF1">
    <property type="entry name" value="DUF262 DOMAIN-CONTAINING PROTEIN"/>
    <property type="match status" value="1"/>
</dbReference>
<name>A0ABW8SJ08_9CLOT</name>
<keyword evidence="3" id="KW-1185">Reference proteome</keyword>
<evidence type="ECO:0000259" key="1">
    <source>
        <dbReference type="Pfam" id="PF03235"/>
    </source>
</evidence>
<dbReference type="InterPro" id="IPR004919">
    <property type="entry name" value="GmrSD_N"/>
</dbReference>
<organism evidence="2 3">
    <name type="scientific">Candidatus Clostridium eludens</name>
    <dbReference type="NCBI Taxonomy" id="3381663"/>
    <lineage>
        <taxon>Bacteria</taxon>
        <taxon>Bacillati</taxon>
        <taxon>Bacillota</taxon>
        <taxon>Clostridia</taxon>
        <taxon>Eubacteriales</taxon>
        <taxon>Clostridiaceae</taxon>
        <taxon>Clostridium</taxon>
    </lineage>
</organism>
<accession>A0ABW8SJ08</accession>
<dbReference type="Proteomes" id="UP001623660">
    <property type="component" value="Unassembled WGS sequence"/>
</dbReference>
<dbReference type="Pfam" id="PF03235">
    <property type="entry name" value="GmrSD_N"/>
    <property type="match status" value="1"/>
</dbReference>
<evidence type="ECO:0000313" key="2">
    <source>
        <dbReference type="EMBL" id="MFL0194850.1"/>
    </source>
</evidence>
<sequence length="334" mass="39271">MKKFSVSRTVKKLMKDIQGNRILFNHPMQRKEEQWTDEQKDLLIHSLLSDYPIPPIYAIDAIEEGSDYSILDGKQRLTVLASYVKDEWSLGDNVPEVNINGVEYNIGGLRFSELPEDVKQELEDVNLLMYIFKDCTDDEIEEIFYRLNNGTALTKDQKTRVRLGKDLIDFVDEVLKLEFFKEKASFSKAQLRKSEDQSCVLQTLMLTTGYKFVKFGNEDVLKFVQSYRKTYKEEELELCKNLFVKLNNAFKEKNKLIKKINIPMFAMALKTSEDSQIPFDKFTEWANYIIKNYNTKWKYASYCNRNTTNKEKVNKRLELMCESLIKYETKGELN</sequence>
<reference evidence="2 3" key="1">
    <citation type="submission" date="2024-11" db="EMBL/GenBank/DDBJ databases">
        <authorList>
            <person name="Heng Y.C."/>
            <person name="Lim A.C.H."/>
            <person name="Lee J.K.Y."/>
            <person name="Kittelmann S."/>
        </authorList>
    </citation>
    <scope>NUCLEOTIDE SEQUENCE [LARGE SCALE GENOMIC DNA]</scope>
    <source>
        <strain evidence="2 3">WILCCON 0269</strain>
    </source>
</reference>
<evidence type="ECO:0000313" key="3">
    <source>
        <dbReference type="Proteomes" id="UP001623660"/>
    </source>
</evidence>